<dbReference type="InterPro" id="IPR051807">
    <property type="entry name" value="Sec-metab_biosynth-assoc"/>
</dbReference>
<evidence type="ECO:0000259" key="1">
    <source>
        <dbReference type="Pfam" id="PF03795"/>
    </source>
</evidence>
<dbReference type="PANTHER" id="PTHR33606:SF3">
    <property type="entry name" value="PROTEIN YCII"/>
    <property type="match status" value="1"/>
</dbReference>
<comment type="caution">
    <text evidence="2">The sequence shown here is derived from an EMBL/GenBank/DDBJ whole genome shotgun (WGS) entry which is preliminary data.</text>
</comment>
<keyword evidence="3" id="KW-1185">Reference proteome</keyword>
<dbReference type="EMBL" id="JAVFKD010000012">
    <property type="protein sequence ID" value="KAK5992205.1"/>
    <property type="molecule type" value="Genomic_DNA"/>
</dbReference>
<gene>
    <name evidence="2" type="ORF">PT974_05606</name>
</gene>
<organism evidence="2 3">
    <name type="scientific">Cladobotryum mycophilum</name>
    <dbReference type="NCBI Taxonomy" id="491253"/>
    <lineage>
        <taxon>Eukaryota</taxon>
        <taxon>Fungi</taxon>
        <taxon>Dikarya</taxon>
        <taxon>Ascomycota</taxon>
        <taxon>Pezizomycotina</taxon>
        <taxon>Sordariomycetes</taxon>
        <taxon>Hypocreomycetidae</taxon>
        <taxon>Hypocreales</taxon>
        <taxon>Hypocreaceae</taxon>
        <taxon>Cladobotryum</taxon>
    </lineage>
</organism>
<accession>A0ABR0SKD7</accession>
<protein>
    <recommendedName>
        <fullName evidence="1">YCII-related domain-containing protein</fullName>
    </recommendedName>
</protein>
<dbReference type="Pfam" id="PF03795">
    <property type="entry name" value="YCII"/>
    <property type="match status" value="1"/>
</dbReference>
<dbReference type="Proteomes" id="UP001338125">
    <property type="component" value="Unassembled WGS sequence"/>
</dbReference>
<name>A0ABR0SKD7_9HYPO</name>
<evidence type="ECO:0000313" key="2">
    <source>
        <dbReference type="EMBL" id="KAK5992205.1"/>
    </source>
</evidence>
<sequence>MATAAQKHEFLVVVPDKPGVKDLRLEVRPKHFEGLKPGLESGNWKMGGGLLKDLPSGDDPSGWDFYGSTFVVLAESKEEIIEIMKKDIYSTSGVWDVEKAQILPFKKAFRFE</sequence>
<dbReference type="InterPro" id="IPR011008">
    <property type="entry name" value="Dimeric_a/b-barrel"/>
</dbReference>
<reference evidence="2 3" key="1">
    <citation type="submission" date="2024-01" db="EMBL/GenBank/DDBJ databases">
        <title>Complete genome of Cladobotryum mycophilum ATHUM6906.</title>
        <authorList>
            <person name="Christinaki A.C."/>
            <person name="Myridakis A.I."/>
            <person name="Kouvelis V.N."/>
        </authorList>
    </citation>
    <scope>NUCLEOTIDE SEQUENCE [LARGE SCALE GENOMIC DNA]</scope>
    <source>
        <strain evidence="2 3">ATHUM6906</strain>
    </source>
</reference>
<dbReference type="SUPFAM" id="SSF54909">
    <property type="entry name" value="Dimeric alpha+beta barrel"/>
    <property type="match status" value="1"/>
</dbReference>
<evidence type="ECO:0000313" key="3">
    <source>
        <dbReference type="Proteomes" id="UP001338125"/>
    </source>
</evidence>
<dbReference type="InterPro" id="IPR005545">
    <property type="entry name" value="YCII"/>
</dbReference>
<dbReference type="Gene3D" id="3.30.70.1060">
    <property type="entry name" value="Dimeric alpha+beta barrel"/>
    <property type="match status" value="1"/>
</dbReference>
<feature type="domain" description="YCII-related" evidence="1">
    <location>
        <begin position="10"/>
        <end position="105"/>
    </location>
</feature>
<dbReference type="PANTHER" id="PTHR33606">
    <property type="entry name" value="PROTEIN YCII"/>
    <property type="match status" value="1"/>
</dbReference>
<proteinExistence type="predicted"/>